<evidence type="ECO:0000313" key="4">
    <source>
        <dbReference type="Proteomes" id="UP000325081"/>
    </source>
</evidence>
<sequence length="276" mass="31122">MLESSKIPARDDSSSAEDNSLVDEREEGVKDYENRDHSTSIDDQVKSIDTDARVFKLRKYTYELTYVPAWKVLNNWEGKVSNRNALHYLDQNPKGKRATKYWTDKNSQEFARSMTKERGESNDLVEFEYLKNEQLFEFRRTSVIISYLLGPTMGIPVNVVIISYLLGPTMGIPVNVVMKAVNVVMKAAEAYKLASNTLGNLKIGSALNVVHKSFCIEAVPCPILVPANLRNPASGWSWMQVGGRSLNSLIDGFQRQLYHPKTYPRGTPRHCNSPGS</sequence>
<keyword evidence="2" id="KW-1133">Transmembrane helix</keyword>
<dbReference type="AlphaFoldDB" id="A0A5A7PMF1"/>
<dbReference type="Proteomes" id="UP000325081">
    <property type="component" value="Unassembled WGS sequence"/>
</dbReference>
<gene>
    <name evidence="3" type="ORF">STAS_10055</name>
</gene>
<organism evidence="3 4">
    <name type="scientific">Striga asiatica</name>
    <name type="common">Asiatic witchweed</name>
    <name type="synonym">Buchnera asiatica</name>
    <dbReference type="NCBI Taxonomy" id="4170"/>
    <lineage>
        <taxon>Eukaryota</taxon>
        <taxon>Viridiplantae</taxon>
        <taxon>Streptophyta</taxon>
        <taxon>Embryophyta</taxon>
        <taxon>Tracheophyta</taxon>
        <taxon>Spermatophyta</taxon>
        <taxon>Magnoliopsida</taxon>
        <taxon>eudicotyledons</taxon>
        <taxon>Gunneridae</taxon>
        <taxon>Pentapetalae</taxon>
        <taxon>asterids</taxon>
        <taxon>lamiids</taxon>
        <taxon>Lamiales</taxon>
        <taxon>Orobanchaceae</taxon>
        <taxon>Buchnereae</taxon>
        <taxon>Striga</taxon>
    </lineage>
</organism>
<keyword evidence="2" id="KW-0812">Transmembrane</keyword>
<name>A0A5A7PMF1_STRAF</name>
<reference evidence="4" key="1">
    <citation type="journal article" date="2019" name="Curr. Biol.">
        <title>Genome Sequence of Striga asiatica Provides Insight into the Evolution of Plant Parasitism.</title>
        <authorList>
            <person name="Yoshida S."/>
            <person name="Kim S."/>
            <person name="Wafula E.K."/>
            <person name="Tanskanen J."/>
            <person name="Kim Y.M."/>
            <person name="Honaas L."/>
            <person name="Yang Z."/>
            <person name="Spallek T."/>
            <person name="Conn C.E."/>
            <person name="Ichihashi Y."/>
            <person name="Cheong K."/>
            <person name="Cui S."/>
            <person name="Der J.P."/>
            <person name="Gundlach H."/>
            <person name="Jiao Y."/>
            <person name="Hori C."/>
            <person name="Ishida J.K."/>
            <person name="Kasahara H."/>
            <person name="Kiba T."/>
            <person name="Kim M.S."/>
            <person name="Koo N."/>
            <person name="Laohavisit A."/>
            <person name="Lee Y.H."/>
            <person name="Lumba S."/>
            <person name="McCourt P."/>
            <person name="Mortimer J.C."/>
            <person name="Mutuku J.M."/>
            <person name="Nomura T."/>
            <person name="Sasaki-Sekimoto Y."/>
            <person name="Seto Y."/>
            <person name="Wang Y."/>
            <person name="Wakatake T."/>
            <person name="Sakakibara H."/>
            <person name="Demura T."/>
            <person name="Yamaguchi S."/>
            <person name="Yoneyama K."/>
            <person name="Manabe R.I."/>
            <person name="Nelson D.C."/>
            <person name="Schulman A.H."/>
            <person name="Timko M.P."/>
            <person name="dePamphilis C.W."/>
            <person name="Choi D."/>
            <person name="Shirasu K."/>
        </authorList>
    </citation>
    <scope>NUCLEOTIDE SEQUENCE [LARGE SCALE GENOMIC DNA]</scope>
    <source>
        <strain evidence="4">cv. UVA1</strain>
    </source>
</reference>
<evidence type="ECO:0000256" key="2">
    <source>
        <dbReference type="SAM" id="Phobius"/>
    </source>
</evidence>
<evidence type="ECO:0000313" key="3">
    <source>
        <dbReference type="EMBL" id="GER33899.1"/>
    </source>
</evidence>
<evidence type="ECO:0000256" key="1">
    <source>
        <dbReference type="SAM" id="MobiDB-lite"/>
    </source>
</evidence>
<keyword evidence="4" id="KW-1185">Reference proteome</keyword>
<protein>
    <submittedName>
        <fullName evidence="3">Thiazole synthase</fullName>
    </submittedName>
</protein>
<feature type="transmembrane region" description="Helical" evidence="2">
    <location>
        <begin position="144"/>
        <end position="166"/>
    </location>
</feature>
<proteinExistence type="predicted"/>
<keyword evidence="2" id="KW-0472">Membrane</keyword>
<dbReference type="EMBL" id="BKCP01004805">
    <property type="protein sequence ID" value="GER33899.1"/>
    <property type="molecule type" value="Genomic_DNA"/>
</dbReference>
<feature type="non-terminal residue" evidence="3">
    <location>
        <position position="276"/>
    </location>
</feature>
<accession>A0A5A7PMF1</accession>
<feature type="region of interest" description="Disordered" evidence="1">
    <location>
        <begin position="1"/>
        <end position="38"/>
    </location>
</feature>
<feature type="compositionally biased region" description="Basic and acidic residues" evidence="1">
    <location>
        <begin position="27"/>
        <end position="38"/>
    </location>
</feature>
<comment type="caution">
    <text evidence="3">The sequence shown here is derived from an EMBL/GenBank/DDBJ whole genome shotgun (WGS) entry which is preliminary data.</text>
</comment>